<dbReference type="InterPro" id="IPR028082">
    <property type="entry name" value="Peripla_BP_I"/>
</dbReference>
<accession>A0A485M3H8</accession>
<protein>
    <recommendedName>
        <fullName evidence="2">Leucine-binding protein domain-containing protein</fullName>
    </recommendedName>
</protein>
<dbReference type="CDD" id="cd06347">
    <property type="entry name" value="PBP1_ABC_LivK_ligand_binding-like"/>
    <property type="match status" value="1"/>
</dbReference>
<dbReference type="PANTHER" id="PTHR47151">
    <property type="entry name" value="LEU/ILE/VAL-BINDING ABC TRANSPORTER SUBUNIT"/>
    <property type="match status" value="1"/>
</dbReference>
<feature type="domain" description="Leucine-binding protein" evidence="2">
    <location>
        <begin position="2"/>
        <end position="222"/>
    </location>
</feature>
<sequence length="232" mass="25217">MAAEYAAKDLNTKTAYVLKDTAMDFTMNLAAFFVERFKELNGDGAILLEDTFKTGDQDYSAQINRLKAMATAPDLLFISSGPSDCGLIVKQLRAAGVNTPVISGDGFDTPLLIELGGEGANVETYFSTHTSLTRDSEKVKNFVESYKTEYGTDPENAFTALGYDTMYLIADAIKRAGNTDPKAIRDALAATQNFEAVTGTISYEPGKRVPKKSVAVLKVENGEFVFMKEITP</sequence>
<dbReference type="EMBL" id="CAADRN010000294">
    <property type="protein sequence ID" value="VFU17274.1"/>
    <property type="molecule type" value="Genomic_DNA"/>
</dbReference>
<organism evidence="3">
    <name type="scientific">anaerobic digester metagenome</name>
    <dbReference type="NCBI Taxonomy" id="1263854"/>
    <lineage>
        <taxon>unclassified sequences</taxon>
        <taxon>metagenomes</taxon>
        <taxon>ecological metagenomes</taxon>
    </lineage>
</organism>
<evidence type="ECO:0000313" key="3">
    <source>
        <dbReference type="EMBL" id="VFU17274.1"/>
    </source>
</evidence>
<proteinExistence type="predicted"/>
<evidence type="ECO:0000259" key="2">
    <source>
        <dbReference type="Pfam" id="PF13458"/>
    </source>
</evidence>
<dbReference type="Gene3D" id="3.40.50.2300">
    <property type="match status" value="2"/>
</dbReference>
<keyword evidence="1" id="KW-0732">Signal</keyword>
<evidence type="ECO:0000256" key="1">
    <source>
        <dbReference type="ARBA" id="ARBA00022729"/>
    </source>
</evidence>
<dbReference type="PANTHER" id="PTHR47151:SF2">
    <property type="entry name" value="AMINO ACID BINDING PROTEIN"/>
    <property type="match status" value="1"/>
</dbReference>
<name>A0A485M3H8_9ZZZZ</name>
<dbReference type="SUPFAM" id="SSF53822">
    <property type="entry name" value="Periplasmic binding protein-like I"/>
    <property type="match status" value="1"/>
</dbReference>
<dbReference type="Pfam" id="PF13458">
    <property type="entry name" value="Peripla_BP_6"/>
    <property type="match status" value="1"/>
</dbReference>
<gene>
    <name evidence="3" type="ORF">SCFA_3630004</name>
</gene>
<dbReference type="InterPro" id="IPR028081">
    <property type="entry name" value="Leu-bd"/>
</dbReference>
<reference evidence="3" key="1">
    <citation type="submission" date="2019-03" db="EMBL/GenBank/DDBJ databases">
        <authorList>
            <person name="Hao L."/>
        </authorList>
    </citation>
    <scope>NUCLEOTIDE SEQUENCE</scope>
</reference>
<dbReference type="AlphaFoldDB" id="A0A485M3H8"/>